<dbReference type="EMBL" id="JBHTIV010000023">
    <property type="protein sequence ID" value="MFD0933568.1"/>
    <property type="molecule type" value="Genomic_DNA"/>
</dbReference>
<accession>A0ABW3GSY6</accession>
<evidence type="ECO:0000313" key="2">
    <source>
        <dbReference type="Proteomes" id="UP001597049"/>
    </source>
</evidence>
<keyword evidence="2" id="KW-1185">Reference proteome</keyword>
<comment type="caution">
    <text evidence="1">The sequence shown here is derived from an EMBL/GenBank/DDBJ whole genome shotgun (WGS) entry which is preliminary data.</text>
</comment>
<organism evidence="1 2">
    <name type="scientific">Psychroflexus salinarum</name>
    <dbReference type="NCBI Taxonomy" id="546024"/>
    <lineage>
        <taxon>Bacteria</taxon>
        <taxon>Pseudomonadati</taxon>
        <taxon>Bacteroidota</taxon>
        <taxon>Flavobacteriia</taxon>
        <taxon>Flavobacteriales</taxon>
        <taxon>Flavobacteriaceae</taxon>
        <taxon>Psychroflexus</taxon>
    </lineage>
</organism>
<gene>
    <name evidence="1" type="ORF">ACFQ0R_13265</name>
</gene>
<reference evidence="2" key="1">
    <citation type="journal article" date="2019" name="Int. J. Syst. Evol. Microbiol.">
        <title>The Global Catalogue of Microorganisms (GCM) 10K type strain sequencing project: providing services to taxonomists for standard genome sequencing and annotation.</title>
        <authorList>
            <consortium name="The Broad Institute Genomics Platform"/>
            <consortium name="The Broad Institute Genome Sequencing Center for Infectious Disease"/>
            <person name="Wu L."/>
            <person name="Ma J."/>
        </authorList>
    </citation>
    <scope>NUCLEOTIDE SEQUENCE [LARGE SCALE GENOMIC DNA]</scope>
    <source>
        <strain evidence="2">CCUG 56752</strain>
    </source>
</reference>
<proteinExistence type="predicted"/>
<name>A0ABW3GSY6_9FLAO</name>
<dbReference type="RefSeq" id="WP_379658860.1">
    <property type="nucleotide sequence ID" value="NZ_JBHTIV010000023.1"/>
</dbReference>
<protein>
    <submittedName>
        <fullName evidence="1">Uncharacterized protein</fullName>
    </submittedName>
</protein>
<dbReference type="Proteomes" id="UP001597049">
    <property type="component" value="Unassembled WGS sequence"/>
</dbReference>
<evidence type="ECO:0000313" key="1">
    <source>
        <dbReference type="EMBL" id="MFD0933568.1"/>
    </source>
</evidence>
<sequence>MKTLKLHIALALSLTVLLFTVKSAFWLSYYMVFTDNFIESYCENTDQPDLECDGKCFLGDVLDKKEPDTPKNASVFLESELVFTTTDFETGLSVDALISKKKPSYFYTSLYNFHYPKSSFKPPAAHV</sequence>